<dbReference type="PANTHER" id="PTHR33207">
    <property type="entry name" value="F-BOX DOMAIN CONTAINING PROTEIN-RELATED"/>
    <property type="match status" value="1"/>
</dbReference>
<gene>
    <name evidence="2" type="ORF">KFK09_004652</name>
</gene>
<dbReference type="InterPro" id="IPR001810">
    <property type="entry name" value="F-box_dom"/>
</dbReference>
<protein>
    <recommendedName>
        <fullName evidence="1">F-box domain-containing protein</fullName>
    </recommendedName>
</protein>
<reference evidence="2" key="1">
    <citation type="journal article" date="2022" name="Front. Genet.">
        <title>Chromosome-Scale Assembly of the Dendrobium nobile Genome Provides Insights Into the Molecular Mechanism of the Biosynthesis of the Medicinal Active Ingredient of Dendrobium.</title>
        <authorList>
            <person name="Xu Q."/>
            <person name="Niu S.-C."/>
            <person name="Li K.-L."/>
            <person name="Zheng P.-J."/>
            <person name="Zhang X.-J."/>
            <person name="Jia Y."/>
            <person name="Liu Y."/>
            <person name="Niu Y.-X."/>
            <person name="Yu L.-H."/>
            <person name="Chen D.-F."/>
            <person name="Zhang G.-Q."/>
        </authorList>
    </citation>
    <scope>NUCLEOTIDE SEQUENCE</scope>
    <source>
        <tissue evidence="2">Leaf</tissue>
    </source>
</reference>
<feature type="domain" description="F-box" evidence="1">
    <location>
        <begin position="25"/>
        <end position="65"/>
    </location>
</feature>
<sequence>MDLLKKKRSDFDQEEEVVAGDISVLGEDVLHEILLRLPPSSLLSSMSVCKSWLRVHSSPLFHRHYRSRRASSLLGFFVNFPCESPFFLPASSSSTALSELGSVQILDSRAGWLLLRDLVTSSLRLFHPFFNKTLAVVQPSLENPTTVYHALLPDPYSFNPVRRFRILRVLTKPSSRPMIEIFSSESPGEWKKIQSLCSIRIRRCCLEVHPVLVNGYVHWLKGDCQILALDEVNYEFSILGIPRELPLYIINRWLGKFNDRLCYSYLEESVLYVWVLVDRFHCEWHLECQIEMGRFQELGQPNQARLLAFGVGGTSNVAFLGLMGKIFSLDLGSGELREVGNAGFEVDHVFPYNFVEADWSVSSILDCEALL</sequence>
<dbReference type="SUPFAM" id="SSF81383">
    <property type="entry name" value="F-box domain"/>
    <property type="match status" value="1"/>
</dbReference>
<organism evidence="2 3">
    <name type="scientific">Dendrobium nobile</name>
    <name type="common">Orchid</name>
    <dbReference type="NCBI Taxonomy" id="94219"/>
    <lineage>
        <taxon>Eukaryota</taxon>
        <taxon>Viridiplantae</taxon>
        <taxon>Streptophyta</taxon>
        <taxon>Embryophyta</taxon>
        <taxon>Tracheophyta</taxon>
        <taxon>Spermatophyta</taxon>
        <taxon>Magnoliopsida</taxon>
        <taxon>Liliopsida</taxon>
        <taxon>Asparagales</taxon>
        <taxon>Orchidaceae</taxon>
        <taxon>Epidendroideae</taxon>
        <taxon>Malaxideae</taxon>
        <taxon>Dendrobiinae</taxon>
        <taxon>Dendrobium</taxon>
    </lineage>
</organism>
<dbReference type="OrthoDB" id="736514at2759"/>
<dbReference type="EMBL" id="JAGYWB010000004">
    <property type="protein sequence ID" value="KAI0525259.1"/>
    <property type="molecule type" value="Genomic_DNA"/>
</dbReference>
<keyword evidence="3" id="KW-1185">Reference proteome</keyword>
<dbReference type="SMART" id="SM00256">
    <property type="entry name" value="FBOX"/>
    <property type="match status" value="1"/>
</dbReference>
<evidence type="ECO:0000313" key="3">
    <source>
        <dbReference type="Proteomes" id="UP000829196"/>
    </source>
</evidence>
<accession>A0A8T3C194</accession>
<dbReference type="Proteomes" id="UP000829196">
    <property type="component" value="Unassembled WGS sequence"/>
</dbReference>
<evidence type="ECO:0000259" key="1">
    <source>
        <dbReference type="SMART" id="SM00256"/>
    </source>
</evidence>
<dbReference type="InterPro" id="IPR036047">
    <property type="entry name" value="F-box-like_dom_sf"/>
</dbReference>
<dbReference type="Pfam" id="PF12937">
    <property type="entry name" value="F-box-like"/>
    <property type="match status" value="1"/>
</dbReference>
<name>A0A8T3C194_DENNO</name>
<evidence type="ECO:0000313" key="2">
    <source>
        <dbReference type="EMBL" id="KAI0525259.1"/>
    </source>
</evidence>
<dbReference type="Gene3D" id="1.20.1280.50">
    <property type="match status" value="1"/>
</dbReference>
<comment type="caution">
    <text evidence="2">The sequence shown here is derived from an EMBL/GenBank/DDBJ whole genome shotgun (WGS) entry which is preliminary data.</text>
</comment>
<proteinExistence type="predicted"/>
<dbReference type="AlphaFoldDB" id="A0A8T3C194"/>